<sequence length="329" mass="35698">MAPTLPKLPSELIPYAEFRERLDALGMTPITVSEGGSGRARWTGPGLSLVVEHSGYGGGYGGRRPVRVRRYFVEHATLPDSPEQHAQVCEVLGRLTAPGPAVHAYHPAKLEERLLRFWDEHDCSRFRLVLASDELLLAPTAEGATLADRLRVYAGVATRLGHELRMLRSGKGPPVTWPVLYAGAGADLAPRIDEVVRAIGSSRYLLTVGADLSVEEPLAVSRERARSLAPEIARRKRQGATIYVEIDAQAAEAVEVHASDDVPAIKAKLRALVEATQAKEFVVEGASETVVKPRKLLKLATTLRARASGGEALRVRPNRASRPSARLVL</sequence>
<accession>A6GD24</accession>
<evidence type="ECO:0000313" key="1">
    <source>
        <dbReference type="EMBL" id="EDM76262.1"/>
    </source>
</evidence>
<dbReference type="Proteomes" id="UP000005801">
    <property type="component" value="Unassembled WGS sequence"/>
</dbReference>
<dbReference type="STRING" id="391625.PPSIR1_42341"/>
<protein>
    <submittedName>
        <fullName evidence="1">Uncharacterized protein</fullName>
    </submittedName>
</protein>
<dbReference type="AlphaFoldDB" id="A6GD24"/>
<organism evidence="1 2">
    <name type="scientific">Plesiocystis pacifica SIR-1</name>
    <dbReference type="NCBI Taxonomy" id="391625"/>
    <lineage>
        <taxon>Bacteria</taxon>
        <taxon>Pseudomonadati</taxon>
        <taxon>Myxococcota</taxon>
        <taxon>Polyangia</taxon>
        <taxon>Nannocystales</taxon>
        <taxon>Nannocystaceae</taxon>
        <taxon>Plesiocystis</taxon>
    </lineage>
</organism>
<comment type="caution">
    <text evidence="1">The sequence shown here is derived from an EMBL/GenBank/DDBJ whole genome shotgun (WGS) entry which is preliminary data.</text>
</comment>
<name>A6GD24_9BACT</name>
<dbReference type="RefSeq" id="WP_006974615.1">
    <property type="nucleotide sequence ID" value="NZ_ABCS01000069.1"/>
</dbReference>
<reference evidence="1 2" key="1">
    <citation type="submission" date="2007-06" db="EMBL/GenBank/DDBJ databases">
        <authorList>
            <person name="Shimkets L."/>
            <person name="Ferriera S."/>
            <person name="Johnson J."/>
            <person name="Kravitz S."/>
            <person name="Beeson K."/>
            <person name="Sutton G."/>
            <person name="Rogers Y.-H."/>
            <person name="Friedman R."/>
            <person name="Frazier M."/>
            <person name="Venter J.C."/>
        </authorList>
    </citation>
    <scope>NUCLEOTIDE SEQUENCE [LARGE SCALE GENOMIC DNA]</scope>
    <source>
        <strain evidence="1 2">SIR-1</strain>
    </source>
</reference>
<evidence type="ECO:0000313" key="2">
    <source>
        <dbReference type="Proteomes" id="UP000005801"/>
    </source>
</evidence>
<proteinExistence type="predicted"/>
<gene>
    <name evidence="1" type="ORF">PPSIR1_42341</name>
</gene>
<dbReference type="EMBL" id="ABCS01000069">
    <property type="protein sequence ID" value="EDM76262.1"/>
    <property type="molecule type" value="Genomic_DNA"/>
</dbReference>
<keyword evidence="2" id="KW-1185">Reference proteome</keyword>